<dbReference type="Proteomes" id="UP000269669">
    <property type="component" value="Unassembled WGS sequence"/>
</dbReference>
<feature type="region of interest" description="Disordered" evidence="1">
    <location>
        <begin position="72"/>
        <end position="111"/>
    </location>
</feature>
<protein>
    <submittedName>
        <fullName evidence="3">PepSY-associated transmembrane protein</fullName>
    </submittedName>
</protein>
<keyword evidence="2" id="KW-0472">Membrane</keyword>
<feature type="compositionally biased region" description="Low complexity" evidence="1">
    <location>
        <begin position="86"/>
        <end position="111"/>
    </location>
</feature>
<dbReference type="EMBL" id="RSDW01000001">
    <property type="protein sequence ID" value="RSL15983.1"/>
    <property type="molecule type" value="Genomic_DNA"/>
</dbReference>
<accession>A0A3R9R207</accession>
<feature type="transmembrane region" description="Helical" evidence="2">
    <location>
        <begin position="16"/>
        <end position="35"/>
    </location>
</feature>
<feature type="compositionally biased region" description="Basic and acidic residues" evidence="1">
    <location>
        <begin position="75"/>
        <end position="85"/>
    </location>
</feature>
<reference evidence="3 4" key="1">
    <citation type="submission" date="2018-12" db="EMBL/GenBank/DDBJ databases">
        <title>Sequencing of bacterial isolates from soil warming experiment in Harvard Forest, Massachusetts, USA.</title>
        <authorList>
            <person name="Deangelis K."/>
        </authorList>
    </citation>
    <scope>NUCLEOTIDE SEQUENCE [LARGE SCALE GENOMIC DNA]</scope>
    <source>
        <strain evidence="3 4">EB153</strain>
    </source>
</reference>
<evidence type="ECO:0000313" key="3">
    <source>
        <dbReference type="EMBL" id="RSL15983.1"/>
    </source>
</evidence>
<organism evidence="3 4">
    <name type="scientific">Edaphobacter aggregans</name>
    <dbReference type="NCBI Taxonomy" id="570835"/>
    <lineage>
        <taxon>Bacteria</taxon>
        <taxon>Pseudomonadati</taxon>
        <taxon>Acidobacteriota</taxon>
        <taxon>Terriglobia</taxon>
        <taxon>Terriglobales</taxon>
        <taxon>Acidobacteriaceae</taxon>
        <taxon>Edaphobacter</taxon>
    </lineage>
</organism>
<feature type="transmembrane region" description="Helical" evidence="2">
    <location>
        <begin position="149"/>
        <end position="168"/>
    </location>
</feature>
<evidence type="ECO:0000313" key="4">
    <source>
        <dbReference type="Proteomes" id="UP000269669"/>
    </source>
</evidence>
<sequence length="169" mass="18213">MIPSRAFLKYTRVTHLYLGVFIAPALFFFAFTGALQTFSLHETTRGSSYKPPAWAMTLAQIHKKQTTVVPVRKLPPPEKGDKADRVAATPSAPVSAPTAGASVPAPASTPSSKLHNAMPLKIFFLIVSIGLFLSTLSGLYMSYKYIHNKTLITVTLIAGIALPVILAMV</sequence>
<name>A0A3R9R207_9BACT</name>
<dbReference type="RefSeq" id="WP_125484658.1">
    <property type="nucleotide sequence ID" value="NZ_RSDW01000001.1"/>
</dbReference>
<feature type="transmembrane region" description="Helical" evidence="2">
    <location>
        <begin position="122"/>
        <end position="143"/>
    </location>
</feature>
<keyword evidence="2 3" id="KW-0812">Transmembrane</keyword>
<keyword evidence="2" id="KW-1133">Transmembrane helix</keyword>
<dbReference type="AlphaFoldDB" id="A0A3R9R207"/>
<keyword evidence="4" id="KW-1185">Reference proteome</keyword>
<dbReference type="OrthoDB" id="118706at2"/>
<evidence type="ECO:0000256" key="2">
    <source>
        <dbReference type="SAM" id="Phobius"/>
    </source>
</evidence>
<proteinExistence type="predicted"/>
<comment type="caution">
    <text evidence="3">The sequence shown here is derived from an EMBL/GenBank/DDBJ whole genome shotgun (WGS) entry which is preliminary data.</text>
</comment>
<evidence type="ECO:0000256" key="1">
    <source>
        <dbReference type="SAM" id="MobiDB-lite"/>
    </source>
</evidence>
<gene>
    <name evidence="3" type="ORF">EDE15_1489</name>
</gene>